<accession>A0A024GNI4</accession>
<comment type="caution">
    <text evidence="1">The sequence shown here is derived from an EMBL/GenBank/DDBJ whole genome shotgun (WGS) entry which is preliminary data.</text>
</comment>
<dbReference type="Pfam" id="PF06522">
    <property type="entry name" value="B12D"/>
    <property type="match status" value="1"/>
</dbReference>
<dbReference type="EMBL" id="CAIX01000222">
    <property type="protein sequence ID" value="CCI48418.1"/>
    <property type="molecule type" value="Genomic_DNA"/>
</dbReference>
<dbReference type="InParanoid" id="A0A024GNI4"/>
<dbReference type="AlphaFoldDB" id="A0A024GNI4"/>
<evidence type="ECO:0000313" key="1">
    <source>
        <dbReference type="EMBL" id="CCI48418.1"/>
    </source>
</evidence>
<dbReference type="OrthoDB" id="430821at2759"/>
<dbReference type="InterPro" id="IPR010530">
    <property type="entry name" value="B12D"/>
</dbReference>
<sequence>MRSGQRVVQSAIKRWLGDPGTYPIIVVCGFAGALCTYQCGRYLFGHPDISWNKTSRNNTLKHDPEVGEKWQSHRVGIATIRKNAVNEAKGLYKEE</sequence>
<reference evidence="1 2" key="1">
    <citation type="submission" date="2012-05" db="EMBL/GenBank/DDBJ databases">
        <title>Recombination and specialization in a pathogen metapopulation.</title>
        <authorList>
            <person name="Gardiner A."/>
            <person name="Kemen E."/>
            <person name="Schultz-Larsen T."/>
            <person name="MacLean D."/>
            <person name="Van Oosterhout C."/>
            <person name="Jones J.D.G."/>
        </authorList>
    </citation>
    <scope>NUCLEOTIDE SEQUENCE [LARGE SCALE GENOMIC DNA]</scope>
    <source>
        <strain evidence="1 2">Ac Nc2</strain>
    </source>
</reference>
<keyword evidence="2" id="KW-1185">Reference proteome</keyword>
<protein>
    <recommendedName>
        <fullName evidence="3">NADH dehydrogenase [ubiquinone] 1 alpha subcomplex subunit 4</fullName>
    </recommendedName>
</protein>
<evidence type="ECO:0000313" key="2">
    <source>
        <dbReference type="Proteomes" id="UP000053237"/>
    </source>
</evidence>
<name>A0A024GNI4_9STRA</name>
<gene>
    <name evidence="1" type="ORF">BN9_095020</name>
</gene>
<organism evidence="1 2">
    <name type="scientific">Albugo candida</name>
    <dbReference type="NCBI Taxonomy" id="65357"/>
    <lineage>
        <taxon>Eukaryota</taxon>
        <taxon>Sar</taxon>
        <taxon>Stramenopiles</taxon>
        <taxon>Oomycota</taxon>
        <taxon>Peronosporomycetes</taxon>
        <taxon>Albuginales</taxon>
        <taxon>Albuginaceae</taxon>
        <taxon>Albugo</taxon>
    </lineage>
</organism>
<evidence type="ECO:0008006" key="3">
    <source>
        <dbReference type="Google" id="ProtNLM"/>
    </source>
</evidence>
<dbReference type="Proteomes" id="UP000053237">
    <property type="component" value="Unassembled WGS sequence"/>
</dbReference>
<proteinExistence type="predicted"/>